<accession>A0A2K3NVX8</accession>
<reference evidence="1 2" key="2">
    <citation type="journal article" date="2017" name="Front. Plant Sci.">
        <title>Gene Classification and Mining of Molecular Markers Useful in Red Clover (Trifolium pratense) Breeding.</title>
        <authorList>
            <person name="Istvanek J."/>
            <person name="Dluhosova J."/>
            <person name="Dluhos P."/>
            <person name="Patkova L."/>
            <person name="Nedelnik J."/>
            <person name="Repkova J."/>
        </authorList>
    </citation>
    <scope>NUCLEOTIDE SEQUENCE [LARGE SCALE GENOMIC DNA]</scope>
    <source>
        <strain evidence="2">cv. Tatra</strain>
        <tissue evidence="1">Young leaves</tissue>
    </source>
</reference>
<organism evidence="1 2">
    <name type="scientific">Trifolium pratense</name>
    <name type="common">Red clover</name>
    <dbReference type="NCBI Taxonomy" id="57577"/>
    <lineage>
        <taxon>Eukaryota</taxon>
        <taxon>Viridiplantae</taxon>
        <taxon>Streptophyta</taxon>
        <taxon>Embryophyta</taxon>
        <taxon>Tracheophyta</taxon>
        <taxon>Spermatophyta</taxon>
        <taxon>Magnoliopsida</taxon>
        <taxon>eudicotyledons</taxon>
        <taxon>Gunneridae</taxon>
        <taxon>Pentapetalae</taxon>
        <taxon>rosids</taxon>
        <taxon>fabids</taxon>
        <taxon>Fabales</taxon>
        <taxon>Fabaceae</taxon>
        <taxon>Papilionoideae</taxon>
        <taxon>50 kb inversion clade</taxon>
        <taxon>NPAAA clade</taxon>
        <taxon>Hologalegina</taxon>
        <taxon>IRL clade</taxon>
        <taxon>Trifolieae</taxon>
        <taxon>Trifolium</taxon>
    </lineage>
</organism>
<evidence type="ECO:0000313" key="2">
    <source>
        <dbReference type="Proteomes" id="UP000236291"/>
    </source>
</evidence>
<gene>
    <name evidence="1" type="ORF">L195_g003681</name>
</gene>
<proteinExistence type="predicted"/>
<dbReference type="Proteomes" id="UP000236291">
    <property type="component" value="Unassembled WGS sequence"/>
</dbReference>
<sequence>MYLQEFVVATTLDDRTIEQYFFRIKMLIDALASVGDPGPSQQHIDVILEGLPQNFGPVVFVIIVVKIGIKVVKSMDFAILLTLKDLDPK</sequence>
<evidence type="ECO:0000313" key="1">
    <source>
        <dbReference type="EMBL" id="PNY07194.1"/>
    </source>
</evidence>
<name>A0A2K3NVX8_TRIPR</name>
<reference evidence="1 2" key="1">
    <citation type="journal article" date="2014" name="Am. J. Bot.">
        <title>Genome assembly and annotation for red clover (Trifolium pratense; Fabaceae).</title>
        <authorList>
            <person name="Istvanek J."/>
            <person name="Jaros M."/>
            <person name="Krenek A."/>
            <person name="Repkova J."/>
        </authorList>
    </citation>
    <scope>NUCLEOTIDE SEQUENCE [LARGE SCALE GENOMIC DNA]</scope>
    <source>
        <strain evidence="2">cv. Tatra</strain>
        <tissue evidence="1">Young leaves</tissue>
    </source>
</reference>
<comment type="caution">
    <text evidence="1">The sequence shown here is derived from an EMBL/GenBank/DDBJ whole genome shotgun (WGS) entry which is preliminary data.</text>
</comment>
<protein>
    <submittedName>
        <fullName evidence="1">DNA polymerase</fullName>
    </submittedName>
</protein>
<dbReference type="AlphaFoldDB" id="A0A2K3NVX8"/>
<dbReference type="EMBL" id="ASHM01001740">
    <property type="protein sequence ID" value="PNY07194.1"/>
    <property type="molecule type" value="Genomic_DNA"/>
</dbReference>